<organism evidence="2 3">
    <name type="scientific">Kineosphaera limosa NBRC 100340</name>
    <dbReference type="NCBI Taxonomy" id="1184609"/>
    <lineage>
        <taxon>Bacteria</taxon>
        <taxon>Bacillati</taxon>
        <taxon>Actinomycetota</taxon>
        <taxon>Actinomycetes</taxon>
        <taxon>Micrococcales</taxon>
        <taxon>Dermatophilaceae</taxon>
        <taxon>Kineosphaera</taxon>
    </lineage>
</organism>
<dbReference type="SUPFAM" id="SSF53850">
    <property type="entry name" value="Periplasmic binding protein-like II"/>
    <property type="match status" value="1"/>
</dbReference>
<sequence length="83" mass="8598">MWSVAGLVAAGAGVTVVPALVGPLTAFADTVLIELVEPVVTRDTWVIRDPLRPLSPAAAGLLDVITHAQRRGLALPTGCEWSA</sequence>
<dbReference type="Proteomes" id="UP000008366">
    <property type="component" value="Unassembled WGS sequence"/>
</dbReference>
<dbReference type="eggNOG" id="COG0583">
    <property type="taxonomic scope" value="Bacteria"/>
</dbReference>
<evidence type="ECO:0000313" key="3">
    <source>
        <dbReference type="Proteomes" id="UP000008366"/>
    </source>
</evidence>
<dbReference type="Gene3D" id="3.40.190.290">
    <property type="match status" value="1"/>
</dbReference>
<dbReference type="AlphaFoldDB" id="K6X9F7"/>
<feature type="domain" description="LysR substrate-binding" evidence="1">
    <location>
        <begin position="4"/>
        <end position="68"/>
    </location>
</feature>
<protein>
    <submittedName>
        <fullName evidence="2">Putative LysR family transcriptional regulator</fullName>
    </submittedName>
</protein>
<dbReference type="Pfam" id="PF03466">
    <property type="entry name" value="LysR_substrate"/>
    <property type="match status" value="1"/>
</dbReference>
<name>K6X9F7_9MICO</name>
<reference evidence="2 3" key="1">
    <citation type="submission" date="2012-08" db="EMBL/GenBank/DDBJ databases">
        <title>Whole genome shotgun sequence of Kineosphaera limosa NBRC 100340.</title>
        <authorList>
            <person name="Yoshida I."/>
            <person name="Isaki S."/>
            <person name="Hosoyama A."/>
            <person name="Tsuchikane K."/>
            <person name="Katsumata H."/>
            <person name="Ando Y."/>
            <person name="Ohji S."/>
            <person name="Hamada M."/>
            <person name="Tamura T."/>
            <person name="Yamazoe A."/>
            <person name="Yamazaki S."/>
            <person name="Fujita N."/>
        </authorList>
    </citation>
    <scope>NUCLEOTIDE SEQUENCE [LARGE SCALE GENOMIC DNA]</scope>
    <source>
        <strain evidence="2 3">NBRC 100340</strain>
    </source>
</reference>
<dbReference type="STRING" id="1184609.KILIM_020_00270"/>
<keyword evidence="3" id="KW-1185">Reference proteome</keyword>
<accession>K6X9F7</accession>
<evidence type="ECO:0000259" key="1">
    <source>
        <dbReference type="Pfam" id="PF03466"/>
    </source>
</evidence>
<proteinExistence type="predicted"/>
<dbReference type="InterPro" id="IPR005119">
    <property type="entry name" value="LysR_subst-bd"/>
</dbReference>
<gene>
    <name evidence="2" type="ORF">KILIM_020_00270</name>
</gene>
<comment type="caution">
    <text evidence="2">The sequence shown here is derived from an EMBL/GenBank/DDBJ whole genome shotgun (WGS) entry which is preliminary data.</text>
</comment>
<dbReference type="EMBL" id="BAHD01000020">
    <property type="protein sequence ID" value="GAB95459.1"/>
    <property type="molecule type" value="Genomic_DNA"/>
</dbReference>
<evidence type="ECO:0000313" key="2">
    <source>
        <dbReference type="EMBL" id="GAB95459.1"/>
    </source>
</evidence>